<accession>A0A6I3SBZ4</accession>
<keyword evidence="3" id="KW-0949">S-adenosyl-L-methionine</keyword>
<comment type="similarity">
    <text evidence="7">Belongs to the organic radical-activating enzymes family.</text>
</comment>
<evidence type="ECO:0000256" key="4">
    <source>
        <dbReference type="ARBA" id="ARBA00022723"/>
    </source>
</evidence>
<proteinExistence type="inferred from homology"/>
<dbReference type="GO" id="GO:0051539">
    <property type="term" value="F:4 iron, 4 sulfur cluster binding"/>
    <property type="evidence" value="ECO:0007669"/>
    <property type="project" value="UniProtKB-KW"/>
</dbReference>
<comment type="cofactor">
    <cofactor evidence="1">
        <name>[4Fe-4S] cluster</name>
        <dbReference type="ChEBI" id="CHEBI:49883"/>
    </cofactor>
</comment>
<keyword evidence="9" id="KW-1185">Reference proteome</keyword>
<evidence type="ECO:0000313" key="9">
    <source>
        <dbReference type="Proteomes" id="UP000430670"/>
    </source>
</evidence>
<dbReference type="InterPro" id="IPR007197">
    <property type="entry name" value="rSAM"/>
</dbReference>
<comment type="caution">
    <text evidence="8">The sequence shown here is derived from an EMBL/GenBank/DDBJ whole genome shotgun (WGS) entry which is preliminary data.</text>
</comment>
<sequence>MIVGGFNDLNTSDAGGGIAYSVFFQGCSRGCPGCHNPELQDPDGGMDIKPEDILLRIQKYRNHYDAVVFVGGEPLEQPDALIHLLIGINEMGLESWLYTGFSYEDIPKEISCWCTVIVAGEYREELRTGAFPASSNQSIIDKRRI</sequence>
<organism evidence="8 9">
    <name type="scientific">Heliobacterium mobile</name>
    <name type="common">Heliobacillus mobilis</name>
    <dbReference type="NCBI Taxonomy" id="28064"/>
    <lineage>
        <taxon>Bacteria</taxon>
        <taxon>Bacillati</taxon>
        <taxon>Bacillota</taxon>
        <taxon>Clostridia</taxon>
        <taxon>Eubacteriales</taxon>
        <taxon>Heliobacteriaceae</taxon>
        <taxon>Heliobacterium</taxon>
    </lineage>
</organism>
<dbReference type="Gene3D" id="3.20.20.70">
    <property type="entry name" value="Aldolase class I"/>
    <property type="match status" value="1"/>
</dbReference>
<keyword evidence="7" id="KW-0560">Oxidoreductase</keyword>
<dbReference type="InterPro" id="IPR058240">
    <property type="entry name" value="rSAM_sf"/>
</dbReference>
<dbReference type="GO" id="GO:0004748">
    <property type="term" value="F:ribonucleoside-diphosphate reductase activity, thioredoxin disulfide as acceptor"/>
    <property type="evidence" value="ECO:0007669"/>
    <property type="project" value="TreeGrafter"/>
</dbReference>
<dbReference type="PIRSF" id="PIRSF000368">
    <property type="entry name" value="NrdG"/>
    <property type="match status" value="1"/>
</dbReference>
<protein>
    <recommendedName>
        <fullName evidence="7">Anaerobic ribonucleoside-triphosphate reductase-activating protein</fullName>
        <ecNumber evidence="7">1.97.1.-</ecNumber>
    </recommendedName>
</protein>
<dbReference type="Proteomes" id="UP000430670">
    <property type="component" value="Unassembled WGS sequence"/>
</dbReference>
<name>A0A6I3SBZ4_HELMO</name>
<dbReference type="GO" id="GO:0046872">
    <property type="term" value="F:metal ion binding"/>
    <property type="evidence" value="ECO:0007669"/>
    <property type="project" value="UniProtKB-KW"/>
</dbReference>
<dbReference type="OrthoDB" id="9782387at2"/>
<keyword evidence="5" id="KW-0408">Iron</keyword>
<keyword evidence="2" id="KW-0004">4Fe-4S</keyword>
<dbReference type="InterPro" id="IPR013785">
    <property type="entry name" value="Aldolase_TIM"/>
</dbReference>
<reference evidence="8 9" key="1">
    <citation type="submission" date="2019-11" db="EMBL/GenBank/DDBJ databases">
        <title>Whole-genome sequence of a the green, strictly anaerobic photosynthetic bacterium Heliobacillus mobilis DSM 6151.</title>
        <authorList>
            <person name="Kyndt J.A."/>
            <person name="Meyer T.E."/>
        </authorList>
    </citation>
    <scope>NUCLEOTIDE SEQUENCE [LARGE SCALE GENOMIC DNA]</scope>
    <source>
        <strain evidence="8 9">DSM 6151</strain>
    </source>
</reference>
<keyword evidence="4" id="KW-0479">Metal-binding</keyword>
<dbReference type="PANTHER" id="PTHR30352">
    <property type="entry name" value="PYRUVATE FORMATE-LYASE-ACTIVATING ENZYME"/>
    <property type="match status" value="1"/>
</dbReference>
<gene>
    <name evidence="8" type="ORF">GJ688_02590</name>
</gene>
<evidence type="ECO:0000313" key="8">
    <source>
        <dbReference type="EMBL" id="MTV47872.1"/>
    </source>
</evidence>
<dbReference type="AlphaFoldDB" id="A0A6I3SBZ4"/>
<evidence type="ECO:0000256" key="7">
    <source>
        <dbReference type="PIRNR" id="PIRNR000368"/>
    </source>
</evidence>
<dbReference type="InterPro" id="IPR012837">
    <property type="entry name" value="NrdG"/>
</dbReference>
<comment type="function">
    <text evidence="7">Activation of anaerobic ribonucleoside-triphosphate reductase under anaerobic conditions by generation of an organic free radical, using S-adenosylmethionine and reduced flavodoxin as cosubstrates to produce 5'-deoxy-adenosine.</text>
</comment>
<dbReference type="SUPFAM" id="SSF102114">
    <property type="entry name" value="Radical SAM enzymes"/>
    <property type="match status" value="1"/>
</dbReference>
<dbReference type="Pfam" id="PF13353">
    <property type="entry name" value="Fer4_12"/>
    <property type="match status" value="1"/>
</dbReference>
<evidence type="ECO:0000256" key="6">
    <source>
        <dbReference type="ARBA" id="ARBA00023014"/>
    </source>
</evidence>
<dbReference type="SFLD" id="SFLDS00029">
    <property type="entry name" value="Radical_SAM"/>
    <property type="match status" value="1"/>
</dbReference>
<evidence type="ECO:0000256" key="5">
    <source>
        <dbReference type="ARBA" id="ARBA00023004"/>
    </source>
</evidence>
<dbReference type="GO" id="GO:0043365">
    <property type="term" value="F:[formate-C-acetyltransferase]-activating enzyme activity"/>
    <property type="evidence" value="ECO:0007669"/>
    <property type="project" value="InterPro"/>
</dbReference>
<evidence type="ECO:0000256" key="1">
    <source>
        <dbReference type="ARBA" id="ARBA00001966"/>
    </source>
</evidence>
<evidence type="ECO:0000256" key="2">
    <source>
        <dbReference type="ARBA" id="ARBA00022485"/>
    </source>
</evidence>
<evidence type="ECO:0000256" key="3">
    <source>
        <dbReference type="ARBA" id="ARBA00022691"/>
    </source>
</evidence>
<keyword evidence="6" id="KW-0411">Iron-sulfur</keyword>
<dbReference type="RefSeq" id="WP_155474990.1">
    <property type="nucleotide sequence ID" value="NZ_WNKU01000002.1"/>
</dbReference>
<dbReference type="EC" id="1.97.1.-" evidence="7"/>
<dbReference type="PANTHER" id="PTHR30352:SF2">
    <property type="entry name" value="ANAEROBIC RIBONUCLEOSIDE-TRIPHOSPHATE REDUCTASE-ACTIVATING PROTEIN"/>
    <property type="match status" value="1"/>
</dbReference>
<dbReference type="InterPro" id="IPR034457">
    <property type="entry name" value="Organic_radical-activating"/>
</dbReference>
<dbReference type="CDD" id="cd01335">
    <property type="entry name" value="Radical_SAM"/>
    <property type="match status" value="1"/>
</dbReference>
<dbReference type="EMBL" id="WNKU01000002">
    <property type="protein sequence ID" value="MTV47872.1"/>
    <property type="molecule type" value="Genomic_DNA"/>
</dbReference>